<gene>
    <name evidence="2" type="ORF">LS71_000400</name>
</gene>
<dbReference type="Pfam" id="PF01312">
    <property type="entry name" value="Bac_export_2"/>
    <property type="match status" value="1"/>
</dbReference>
<dbReference type="InterPro" id="IPR029025">
    <property type="entry name" value="T3SS_substrate_exporter_C"/>
</dbReference>
<dbReference type="RefSeq" id="WP_034352595.1">
    <property type="nucleotide sequence ID" value="NZ_JRPR02000001.1"/>
</dbReference>
<dbReference type="PANTHER" id="PTHR30531">
    <property type="entry name" value="FLAGELLAR BIOSYNTHETIC PROTEIN FLHB"/>
    <property type="match status" value="1"/>
</dbReference>
<dbReference type="SUPFAM" id="SSF160544">
    <property type="entry name" value="EscU C-terminal domain-like"/>
    <property type="match status" value="1"/>
</dbReference>
<protein>
    <submittedName>
        <fullName evidence="2">Flagellar biosynthesis protein FlhB</fullName>
    </submittedName>
</protein>
<dbReference type="PANTHER" id="PTHR30531:SF12">
    <property type="entry name" value="FLAGELLAR BIOSYNTHETIC PROTEIN FLHB"/>
    <property type="match status" value="1"/>
</dbReference>
<dbReference type="STRING" id="1677920.LS71_01320"/>
<keyword evidence="2" id="KW-0966">Cell projection</keyword>
<comment type="similarity">
    <text evidence="1">Belongs to the type III secretion exporter family.</text>
</comment>
<dbReference type="AlphaFoldDB" id="A0A4U8TEX0"/>
<dbReference type="OrthoDB" id="5244399at2"/>
<keyword evidence="2" id="KW-0282">Flagellum</keyword>
<organism evidence="2 3">
    <name type="scientific">Helicobacter jaachi</name>
    <dbReference type="NCBI Taxonomy" id="1677920"/>
    <lineage>
        <taxon>Bacteria</taxon>
        <taxon>Pseudomonadati</taxon>
        <taxon>Campylobacterota</taxon>
        <taxon>Epsilonproteobacteria</taxon>
        <taxon>Campylobacterales</taxon>
        <taxon>Helicobacteraceae</taxon>
        <taxon>Helicobacter</taxon>
    </lineage>
</organism>
<keyword evidence="2" id="KW-0969">Cilium</keyword>
<dbReference type="Proteomes" id="UP000029733">
    <property type="component" value="Unassembled WGS sequence"/>
</dbReference>
<evidence type="ECO:0000313" key="3">
    <source>
        <dbReference type="Proteomes" id="UP000029733"/>
    </source>
</evidence>
<dbReference type="Gene3D" id="3.40.1690.10">
    <property type="entry name" value="secretion proteins EscU"/>
    <property type="match status" value="1"/>
</dbReference>
<proteinExistence type="inferred from homology"/>
<accession>A0A4U8TEX0</accession>
<keyword evidence="3" id="KW-1185">Reference proteome</keyword>
<dbReference type="InterPro" id="IPR006135">
    <property type="entry name" value="T3SS_substrate_exporter"/>
</dbReference>
<sequence length="93" mass="10315">MTNKKAVALAYNAQNDNAPRVVAKGRDELALRIIAKAQEFDVPLFCNALLVDSLLSLPLDSQIPPDMYNAVVEVFVWLLKCEKNAQLSKDIDV</sequence>
<dbReference type="EMBL" id="JRPR02000001">
    <property type="protein sequence ID" value="TLD97257.1"/>
    <property type="molecule type" value="Genomic_DNA"/>
</dbReference>
<reference evidence="2 3" key="1">
    <citation type="journal article" date="2014" name="Genome Announc.">
        <title>Draft genome sequences of eight enterohepatic helicobacter species isolated from both laboratory and wild rodents.</title>
        <authorList>
            <person name="Sheh A."/>
            <person name="Shen Z."/>
            <person name="Fox J.G."/>
        </authorList>
    </citation>
    <scope>NUCLEOTIDE SEQUENCE [LARGE SCALE GENOMIC DNA]</scope>
    <source>
        <strain evidence="2 3">MIT 09-6949</strain>
    </source>
</reference>
<evidence type="ECO:0000313" key="2">
    <source>
        <dbReference type="EMBL" id="TLD97257.1"/>
    </source>
</evidence>
<evidence type="ECO:0000256" key="1">
    <source>
        <dbReference type="ARBA" id="ARBA00010690"/>
    </source>
</evidence>
<name>A0A4U8TEX0_9HELI</name>
<dbReference type="GO" id="GO:0009306">
    <property type="term" value="P:protein secretion"/>
    <property type="evidence" value="ECO:0007669"/>
    <property type="project" value="InterPro"/>
</dbReference>
<dbReference type="GO" id="GO:0005886">
    <property type="term" value="C:plasma membrane"/>
    <property type="evidence" value="ECO:0007669"/>
    <property type="project" value="TreeGrafter"/>
</dbReference>
<comment type="caution">
    <text evidence="2">The sequence shown here is derived from an EMBL/GenBank/DDBJ whole genome shotgun (WGS) entry which is preliminary data.</text>
</comment>